<feature type="transmembrane region" description="Helical" evidence="1">
    <location>
        <begin position="26"/>
        <end position="44"/>
    </location>
</feature>
<feature type="transmembrane region" description="Helical" evidence="1">
    <location>
        <begin position="98"/>
        <end position="119"/>
    </location>
</feature>
<gene>
    <name evidence="2" type="ORF">DCF15_20015</name>
</gene>
<keyword evidence="1" id="KW-1133">Transmembrane helix</keyword>
<dbReference type="InterPro" id="IPR047709">
    <property type="entry name" value="HpsJ-like"/>
</dbReference>
<feature type="transmembrane region" description="Helical" evidence="1">
    <location>
        <begin position="235"/>
        <end position="255"/>
    </location>
</feature>
<comment type="caution">
    <text evidence="2">The sequence shown here is derived from an EMBL/GenBank/DDBJ whole genome shotgun (WGS) entry which is preliminary data.</text>
</comment>
<name>A0A2W4YJD9_9CYAN</name>
<sequence>MTSSPPISPVSPETIPSPLAATSLKLVGGITIAASMIDFLTLLFPPEFSNRAWQLATTTNLVDRGIVPLVGIALLFTGYWIDSNLGKVPRRGNLALDIRFWTCLLSCLLGLVFLFTAVLHPNNVRIQSREALTQVEAEAEQANSQLDQRLGADLAQRRAQIDTLLQDEAQLQAAIASGNLDAAQQAQIEQFRSDPAALQAFLDSQVGEAKTQLQTRIGEQKKDATQRLKTEATKATIRITLSSLLLAIGYTYIGWQGLRRLLSMVA</sequence>
<evidence type="ECO:0000313" key="2">
    <source>
        <dbReference type="EMBL" id="PZO46645.1"/>
    </source>
</evidence>
<keyword evidence="1" id="KW-0812">Transmembrane</keyword>
<accession>A0A2W4YJD9</accession>
<keyword evidence="1" id="KW-0472">Membrane</keyword>
<reference evidence="3" key="1">
    <citation type="submission" date="2018-04" db="EMBL/GenBank/DDBJ databases">
        <authorList>
            <person name="Cornet L."/>
        </authorList>
    </citation>
    <scope>NUCLEOTIDE SEQUENCE [LARGE SCALE GENOMIC DNA]</scope>
</reference>
<dbReference type="AlphaFoldDB" id="A0A2W4YJD9"/>
<organism evidence="2 3">
    <name type="scientific">Phormidesmis priestleyi</name>
    <dbReference type="NCBI Taxonomy" id="268141"/>
    <lineage>
        <taxon>Bacteria</taxon>
        <taxon>Bacillati</taxon>
        <taxon>Cyanobacteriota</taxon>
        <taxon>Cyanophyceae</taxon>
        <taxon>Leptolyngbyales</taxon>
        <taxon>Leptolyngbyaceae</taxon>
        <taxon>Phormidesmis</taxon>
    </lineage>
</organism>
<reference evidence="2 3" key="2">
    <citation type="submission" date="2018-06" db="EMBL/GenBank/DDBJ databases">
        <title>Metagenomic assembly of (sub)arctic Cyanobacteria and their associated microbiome from non-axenic cultures.</title>
        <authorList>
            <person name="Baurain D."/>
        </authorList>
    </citation>
    <scope>NUCLEOTIDE SEQUENCE [LARGE SCALE GENOMIC DNA]</scope>
    <source>
        <strain evidence="2">ULC027bin1</strain>
    </source>
</reference>
<dbReference type="Proteomes" id="UP000249794">
    <property type="component" value="Unassembled WGS sequence"/>
</dbReference>
<protein>
    <submittedName>
        <fullName evidence="2">Uncharacterized protein</fullName>
    </submittedName>
</protein>
<proteinExistence type="predicted"/>
<evidence type="ECO:0000313" key="3">
    <source>
        <dbReference type="Proteomes" id="UP000249794"/>
    </source>
</evidence>
<dbReference type="EMBL" id="QBMP01000301">
    <property type="protein sequence ID" value="PZO46645.1"/>
    <property type="molecule type" value="Genomic_DNA"/>
</dbReference>
<dbReference type="NCBIfam" id="NF038305">
    <property type="entry name" value="HpsJ_fam"/>
    <property type="match status" value="1"/>
</dbReference>
<feature type="transmembrane region" description="Helical" evidence="1">
    <location>
        <begin position="65"/>
        <end position="82"/>
    </location>
</feature>
<evidence type="ECO:0000256" key="1">
    <source>
        <dbReference type="SAM" id="Phobius"/>
    </source>
</evidence>